<evidence type="ECO:0000313" key="1">
    <source>
        <dbReference type="EMBL" id="KAJ8468132.1"/>
    </source>
</evidence>
<name>A0AAV8P8J7_ENSVE</name>
<dbReference type="EMBL" id="JAQQAF010000008">
    <property type="protein sequence ID" value="KAJ8468132.1"/>
    <property type="molecule type" value="Genomic_DNA"/>
</dbReference>
<gene>
    <name evidence="1" type="ORF">OPV22_030684</name>
</gene>
<dbReference type="AlphaFoldDB" id="A0AAV8P8J7"/>
<proteinExistence type="predicted"/>
<protein>
    <recommendedName>
        <fullName evidence="3">Lipoxygenase domain-containing protein</fullName>
    </recommendedName>
</protein>
<dbReference type="Proteomes" id="UP001222027">
    <property type="component" value="Unassembled WGS sequence"/>
</dbReference>
<reference evidence="1 2" key="1">
    <citation type="submission" date="2022-12" db="EMBL/GenBank/DDBJ databases">
        <title>Chromosome-scale assembly of the Ensete ventricosum genome.</title>
        <authorList>
            <person name="Dussert Y."/>
            <person name="Stocks J."/>
            <person name="Wendawek A."/>
            <person name="Woldeyes F."/>
            <person name="Nichols R.A."/>
            <person name="Borrell J.S."/>
        </authorList>
    </citation>
    <scope>NUCLEOTIDE SEQUENCE [LARGE SCALE GENOMIC DNA]</scope>
    <source>
        <strain evidence="2">cv. Maze</strain>
        <tissue evidence="1">Seeds</tissue>
    </source>
</reference>
<comment type="caution">
    <text evidence="1">The sequence shown here is derived from an EMBL/GenBank/DDBJ whole genome shotgun (WGS) entry which is preliminary data.</text>
</comment>
<evidence type="ECO:0000313" key="2">
    <source>
        <dbReference type="Proteomes" id="UP001222027"/>
    </source>
</evidence>
<evidence type="ECO:0008006" key="3">
    <source>
        <dbReference type="Google" id="ProtNLM"/>
    </source>
</evidence>
<accession>A0AAV8P8J7</accession>
<organism evidence="1 2">
    <name type="scientific">Ensete ventricosum</name>
    <name type="common">Abyssinian banana</name>
    <name type="synonym">Musa ensete</name>
    <dbReference type="NCBI Taxonomy" id="4639"/>
    <lineage>
        <taxon>Eukaryota</taxon>
        <taxon>Viridiplantae</taxon>
        <taxon>Streptophyta</taxon>
        <taxon>Embryophyta</taxon>
        <taxon>Tracheophyta</taxon>
        <taxon>Spermatophyta</taxon>
        <taxon>Magnoliopsida</taxon>
        <taxon>Liliopsida</taxon>
        <taxon>Zingiberales</taxon>
        <taxon>Musaceae</taxon>
        <taxon>Ensete</taxon>
    </lineage>
</organism>
<sequence length="72" mass="8287">MLYILALPRPLDLAIAGALYIRMKGWIFDDNSLTNAQFEKGLWEDIRLTSGLRDRHERQLGEPNSWGNPTCQ</sequence>
<keyword evidence="2" id="KW-1185">Reference proteome</keyword>